<keyword evidence="3" id="KW-1185">Reference proteome</keyword>
<evidence type="ECO:0000256" key="1">
    <source>
        <dbReference type="SAM" id="MobiDB-lite"/>
    </source>
</evidence>
<proteinExistence type="predicted"/>
<feature type="region of interest" description="Disordered" evidence="1">
    <location>
        <begin position="76"/>
        <end position="101"/>
    </location>
</feature>
<evidence type="ECO:0000313" key="2">
    <source>
        <dbReference type="EMBL" id="KAF6213807.1"/>
    </source>
</evidence>
<accession>A0A8S9XY33</accession>
<sequence length="101" mass="11406">MDEVVLIKQEVLIGDERVEEEVGSTTRMIEDEVTGYSMIKQEELIEDERIEEEVENSWSAEDDVREFLMIKQELEDNSTADPLGDGSEILLGSVGVQRGSD</sequence>
<comment type="caution">
    <text evidence="2">The sequence shown here is derived from an EMBL/GenBank/DDBJ whole genome shotgun (WGS) entry which is preliminary data.</text>
</comment>
<protein>
    <submittedName>
        <fullName evidence="2">Uncharacterized protein</fullName>
    </submittedName>
</protein>
<dbReference type="Proteomes" id="UP000466442">
    <property type="component" value="Unassembled WGS sequence"/>
</dbReference>
<reference evidence="2" key="1">
    <citation type="journal article" date="2021" name="Mol. Ecol. Resour.">
        <title>Apolygus lucorum genome provides insights into omnivorousness and mesophyll feeding.</title>
        <authorList>
            <person name="Liu Y."/>
            <person name="Liu H."/>
            <person name="Wang H."/>
            <person name="Huang T."/>
            <person name="Liu B."/>
            <person name="Yang B."/>
            <person name="Yin L."/>
            <person name="Li B."/>
            <person name="Zhang Y."/>
            <person name="Zhang S."/>
            <person name="Jiang F."/>
            <person name="Zhang X."/>
            <person name="Ren Y."/>
            <person name="Wang B."/>
            <person name="Wang S."/>
            <person name="Lu Y."/>
            <person name="Wu K."/>
            <person name="Fan W."/>
            <person name="Wang G."/>
        </authorList>
    </citation>
    <scope>NUCLEOTIDE SEQUENCE</scope>
    <source>
        <strain evidence="2">12Hb</strain>
    </source>
</reference>
<evidence type="ECO:0000313" key="3">
    <source>
        <dbReference type="Proteomes" id="UP000466442"/>
    </source>
</evidence>
<organism evidence="2 3">
    <name type="scientific">Apolygus lucorum</name>
    <name type="common">Small green plant bug</name>
    <name type="synonym">Lygocoris lucorum</name>
    <dbReference type="NCBI Taxonomy" id="248454"/>
    <lineage>
        <taxon>Eukaryota</taxon>
        <taxon>Metazoa</taxon>
        <taxon>Ecdysozoa</taxon>
        <taxon>Arthropoda</taxon>
        <taxon>Hexapoda</taxon>
        <taxon>Insecta</taxon>
        <taxon>Pterygota</taxon>
        <taxon>Neoptera</taxon>
        <taxon>Paraneoptera</taxon>
        <taxon>Hemiptera</taxon>
        <taxon>Heteroptera</taxon>
        <taxon>Panheteroptera</taxon>
        <taxon>Cimicomorpha</taxon>
        <taxon>Miridae</taxon>
        <taxon>Mirini</taxon>
        <taxon>Apolygus</taxon>
    </lineage>
</organism>
<dbReference type="EMBL" id="WIXP02000003">
    <property type="protein sequence ID" value="KAF6213807.1"/>
    <property type="molecule type" value="Genomic_DNA"/>
</dbReference>
<name>A0A8S9XY33_APOLU</name>
<gene>
    <name evidence="2" type="ORF">GE061_011529</name>
</gene>
<dbReference type="AlphaFoldDB" id="A0A8S9XY33"/>